<protein>
    <submittedName>
        <fullName evidence="2">Uncharacterized protein</fullName>
    </submittedName>
</protein>
<evidence type="ECO:0000256" key="1">
    <source>
        <dbReference type="SAM" id="MobiDB-lite"/>
    </source>
</evidence>
<dbReference type="Proteomes" id="UP000295264">
    <property type="component" value="Unassembled WGS sequence"/>
</dbReference>
<gene>
    <name evidence="2" type="ORF">DBR06_SOUSAS1110016</name>
</gene>
<feature type="non-terminal residue" evidence="2">
    <location>
        <position position="1"/>
    </location>
</feature>
<name>A0A484GJ36_SOUCH</name>
<comment type="caution">
    <text evidence="2">The sequence shown here is derived from an EMBL/GenBank/DDBJ whole genome shotgun (WGS) entry which is preliminary data.</text>
</comment>
<evidence type="ECO:0000313" key="3">
    <source>
        <dbReference type="Proteomes" id="UP000295264"/>
    </source>
</evidence>
<feature type="region of interest" description="Disordered" evidence="1">
    <location>
        <begin position="1"/>
        <end position="48"/>
    </location>
</feature>
<keyword evidence="3" id="KW-1185">Reference proteome</keyword>
<accession>A0A484GJ36</accession>
<evidence type="ECO:0000313" key="2">
    <source>
        <dbReference type="EMBL" id="TEA35672.1"/>
    </source>
</evidence>
<organism evidence="2 3">
    <name type="scientific">Sousa chinensis</name>
    <name type="common">Indo-pacific humpbacked dolphin</name>
    <name type="synonym">Steno chinensis</name>
    <dbReference type="NCBI Taxonomy" id="103600"/>
    <lineage>
        <taxon>Eukaryota</taxon>
        <taxon>Metazoa</taxon>
        <taxon>Chordata</taxon>
        <taxon>Craniata</taxon>
        <taxon>Vertebrata</taxon>
        <taxon>Euteleostomi</taxon>
        <taxon>Mammalia</taxon>
        <taxon>Eutheria</taxon>
        <taxon>Laurasiatheria</taxon>
        <taxon>Artiodactyla</taxon>
        <taxon>Whippomorpha</taxon>
        <taxon>Cetacea</taxon>
        <taxon>Odontoceti</taxon>
        <taxon>Delphinidae</taxon>
        <taxon>Sousa</taxon>
    </lineage>
</organism>
<sequence>AQNGARVSSEPELPAARGLFPPPSGNCPGARGEGGLTEAAGSGGAPAAEAATVVGTAGR</sequence>
<dbReference type="EMBL" id="QWLN02007139">
    <property type="protein sequence ID" value="TEA35672.1"/>
    <property type="molecule type" value="Genomic_DNA"/>
</dbReference>
<proteinExistence type="predicted"/>
<reference evidence="2 3" key="1">
    <citation type="journal article" date="2018" name="Genomics">
        <title>Molecular footprints of inshore aquatic adaptation in Indo-Pacific humpback dolphin (Sousa chinensis).</title>
        <authorList>
            <person name="Ming Y."/>
            <person name="Jian J."/>
            <person name="Yu F."/>
            <person name="Yu X."/>
            <person name="Wang J."/>
            <person name="Liu W."/>
        </authorList>
    </citation>
    <scope>NUCLEOTIDE SEQUENCE [LARGE SCALE GENOMIC DNA]</scope>
    <source>
        <strain evidence="2">MY-2018</strain>
        <tissue evidence="2">Skin</tissue>
    </source>
</reference>
<dbReference type="AlphaFoldDB" id="A0A484GJ36"/>